<dbReference type="Gene3D" id="2.60.40.790">
    <property type="match status" value="1"/>
</dbReference>
<gene>
    <name evidence="5" type="ORF">SASPL_154661</name>
</gene>
<protein>
    <recommendedName>
        <fullName evidence="4">SHSP domain-containing protein</fullName>
    </recommendedName>
</protein>
<evidence type="ECO:0000313" key="6">
    <source>
        <dbReference type="Proteomes" id="UP000298416"/>
    </source>
</evidence>
<feature type="domain" description="SHSP" evidence="4">
    <location>
        <begin position="18"/>
        <end position="144"/>
    </location>
</feature>
<proteinExistence type="inferred from homology"/>
<evidence type="ECO:0000259" key="4">
    <source>
        <dbReference type="PROSITE" id="PS01031"/>
    </source>
</evidence>
<dbReference type="SUPFAM" id="SSF49764">
    <property type="entry name" value="HSP20-like chaperones"/>
    <property type="match status" value="1"/>
</dbReference>
<keyword evidence="1" id="KW-0346">Stress response</keyword>
<dbReference type="PANTHER" id="PTHR11527">
    <property type="entry name" value="HEAT-SHOCK PROTEIN 20 FAMILY MEMBER"/>
    <property type="match status" value="1"/>
</dbReference>
<dbReference type="InterPro" id="IPR031107">
    <property type="entry name" value="Small_HSP"/>
</dbReference>
<keyword evidence="6" id="KW-1185">Reference proteome</keyword>
<evidence type="ECO:0000256" key="2">
    <source>
        <dbReference type="PROSITE-ProRule" id="PRU00285"/>
    </source>
</evidence>
<accession>A0A8X8W0H5</accession>
<dbReference type="EMBL" id="PNBA02000022">
    <property type="protein sequence ID" value="KAG6385780.1"/>
    <property type="molecule type" value="Genomic_DNA"/>
</dbReference>
<dbReference type="OrthoDB" id="1431247at2759"/>
<organism evidence="5">
    <name type="scientific">Salvia splendens</name>
    <name type="common">Scarlet sage</name>
    <dbReference type="NCBI Taxonomy" id="180675"/>
    <lineage>
        <taxon>Eukaryota</taxon>
        <taxon>Viridiplantae</taxon>
        <taxon>Streptophyta</taxon>
        <taxon>Embryophyta</taxon>
        <taxon>Tracheophyta</taxon>
        <taxon>Spermatophyta</taxon>
        <taxon>Magnoliopsida</taxon>
        <taxon>eudicotyledons</taxon>
        <taxon>Gunneridae</taxon>
        <taxon>Pentapetalae</taxon>
        <taxon>asterids</taxon>
        <taxon>lamiids</taxon>
        <taxon>Lamiales</taxon>
        <taxon>Lamiaceae</taxon>
        <taxon>Nepetoideae</taxon>
        <taxon>Mentheae</taxon>
        <taxon>Salviinae</taxon>
        <taxon>Salvia</taxon>
        <taxon>Salvia subgen. Calosphace</taxon>
        <taxon>core Calosphace</taxon>
    </lineage>
</organism>
<reference evidence="5" key="2">
    <citation type="submission" date="2020-08" db="EMBL/GenBank/DDBJ databases">
        <title>Plant Genome Project.</title>
        <authorList>
            <person name="Zhang R.-G."/>
        </authorList>
    </citation>
    <scope>NUCLEOTIDE SEQUENCE</scope>
    <source>
        <strain evidence="5">Huo1</strain>
        <tissue evidence="5">Leaf</tissue>
    </source>
</reference>
<reference evidence="5" key="1">
    <citation type="submission" date="2018-01" db="EMBL/GenBank/DDBJ databases">
        <authorList>
            <person name="Mao J.F."/>
        </authorList>
    </citation>
    <scope>NUCLEOTIDE SEQUENCE</scope>
    <source>
        <strain evidence="5">Huo1</strain>
        <tissue evidence="5">Leaf</tissue>
    </source>
</reference>
<dbReference type="PROSITE" id="PS01031">
    <property type="entry name" value="SHSP"/>
    <property type="match status" value="1"/>
</dbReference>
<dbReference type="Proteomes" id="UP000298416">
    <property type="component" value="Unassembled WGS sequence"/>
</dbReference>
<dbReference type="AlphaFoldDB" id="A0A8X8W0H5"/>
<dbReference type="InterPro" id="IPR008978">
    <property type="entry name" value="HSP20-like_chaperone"/>
</dbReference>
<evidence type="ECO:0000256" key="1">
    <source>
        <dbReference type="ARBA" id="ARBA00023016"/>
    </source>
</evidence>
<name>A0A8X8W0H5_SALSN</name>
<dbReference type="InterPro" id="IPR002068">
    <property type="entry name" value="A-crystallin/Hsp20_dom"/>
</dbReference>
<comment type="similarity">
    <text evidence="2 3">Belongs to the small heat shock protein (HSP20) family.</text>
</comment>
<evidence type="ECO:0000313" key="5">
    <source>
        <dbReference type="EMBL" id="KAG6385780.1"/>
    </source>
</evidence>
<comment type="caution">
    <text evidence="5">The sequence shown here is derived from an EMBL/GenBank/DDBJ whole genome shotgun (WGS) entry which is preliminary data.</text>
</comment>
<dbReference type="Pfam" id="PF00011">
    <property type="entry name" value="HSP20"/>
    <property type="match status" value="1"/>
</dbReference>
<sequence>MAVFGDPFRRFILSPTVYRSSPGSTALLDWFESPTAHFFKINVPGYNKEDVKVQVENGNILVIRGEGGKAEFGEAKDKEKDIVWHVAERNTFGNGKGEFYREIGLPEDVKLDQIKAQLHNGVLTVIVPKDATNKPPKLRNINVTTKL</sequence>
<evidence type="ECO:0000256" key="3">
    <source>
        <dbReference type="RuleBase" id="RU003616"/>
    </source>
</evidence>